<name>A0A8H5BJ05_9AGAR</name>
<dbReference type="AlphaFoldDB" id="A0A8H5BJ05"/>
<evidence type="ECO:0000313" key="1">
    <source>
        <dbReference type="EMBL" id="KAF5324152.1"/>
    </source>
</evidence>
<protein>
    <submittedName>
        <fullName evidence="1">Uncharacterized protein</fullName>
    </submittedName>
</protein>
<proteinExistence type="predicted"/>
<sequence>MTSAIDIDWARVPSKYLPRSTAITASTSSTGPACPLFSPRAIIVLTLIGMSTSRAQGDWRIKYQHTEFDQHLQPSSCALRNVQTFEAVHRPGMAMLMTVWMAFPLRMTPSSTPSSDLAREMNLAIATRSPLSPLASFDALSPQSRPPSVKPRVLRSNLRCYQPCSRRLPEHTRAIRRNYLPKL</sequence>
<gene>
    <name evidence="1" type="ORF">D9619_011302</name>
</gene>
<comment type="caution">
    <text evidence="1">The sequence shown here is derived from an EMBL/GenBank/DDBJ whole genome shotgun (WGS) entry which is preliminary data.</text>
</comment>
<accession>A0A8H5BJ05</accession>
<evidence type="ECO:0000313" key="2">
    <source>
        <dbReference type="Proteomes" id="UP000567179"/>
    </source>
</evidence>
<keyword evidence="2" id="KW-1185">Reference proteome</keyword>
<dbReference type="EMBL" id="JAACJJ010000016">
    <property type="protein sequence ID" value="KAF5324152.1"/>
    <property type="molecule type" value="Genomic_DNA"/>
</dbReference>
<dbReference type="Proteomes" id="UP000567179">
    <property type="component" value="Unassembled WGS sequence"/>
</dbReference>
<reference evidence="1 2" key="1">
    <citation type="journal article" date="2020" name="ISME J.">
        <title>Uncovering the hidden diversity of litter-decomposition mechanisms in mushroom-forming fungi.</title>
        <authorList>
            <person name="Floudas D."/>
            <person name="Bentzer J."/>
            <person name="Ahren D."/>
            <person name="Johansson T."/>
            <person name="Persson P."/>
            <person name="Tunlid A."/>
        </authorList>
    </citation>
    <scope>NUCLEOTIDE SEQUENCE [LARGE SCALE GENOMIC DNA]</scope>
    <source>
        <strain evidence="1 2">CBS 101986</strain>
    </source>
</reference>
<organism evidence="1 2">
    <name type="scientific">Psilocybe cf. subviscida</name>
    <dbReference type="NCBI Taxonomy" id="2480587"/>
    <lineage>
        <taxon>Eukaryota</taxon>
        <taxon>Fungi</taxon>
        <taxon>Dikarya</taxon>
        <taxon>Basidiomycota</taxon>
        <taxon>Agaricomycotina</taxon>
        <taxon>Agaricomycetes</taxon>
        <taxon>Agaricomycetidae</taxon>
        <taxon>Agaricales</taxon>
        <taxon>Agaricineae</taxon>
        <taxon>Strophariaceae</taxon>
        <taxon>Psilocybe</taxon>
    </lineage>
</organism>